<keyword evidence="2" id="KW-1185">Reference proteome</keyword>
<name>A0A0A5G9M2_9BACI</name>
<proteinExistence type="predicted"/>
<reference evidence="1 2" key="1">
    <citation type="submission" date="2013-08" db="EMBL/GenBank/DDBJ databases">
        <authorList>
            <person name="Huang J."/>
            <person name="Wang G."/>
        </authorList>
    </citation>
    <scope>NUCLEOTIDE SEQUENCE [LARGE SCALE GENOMIC DNA]</scope>
    <source>
        <strain evidence="1 2">JSM 076056</strain>
    </source>
</reference>
<dbReference type="RefSeq" id="WP_026801697.1">
    <property type="nucleotide sequence ID" value="NZ_AULI01000022.1"/>
</dbReference>
<sequence length="195" mass="22620">MSNDQVTDPEEVAAEDLPDVPAFKDEFTRGFLTSIQETKDGFYPFLSGTGNYEMSLPEDGIVSERSYSIKGDYIETAYVEVEKDEVMIRIRFEYYGSEAYPDLDTSKLALEGSVGEKLDFQKESKENHTVFLSKYREGDSNKKGFAVIAKRENTESLWIRYKIELTEENTPEKEQIFNQESNYFHKWLETVKFTD</sequence>
<gene>
    <name evidence="1" type="ORF">N781_09030</name>
</gene>
<dbReference type="AlphaFoldDB" id="A0A0A5G9M2"/>
<accession>A0A0A5G9M2</accession>
<evidence type="ECO:0000313" key="1">
    <source>
        <dbReference type="EMBL" id="KGX89851.1"/>
    </source>
</evidence>
<dbReference type="eggNOG" id="ENOG50331MZ">
    <property type="taxonomic scope" value="Bacteria"/>
</dbReference>
<protein>
    <submittedName>
        <fullName evidence="1">Uncharacterized protein</fullName>
    </submittedName>
</protein>
<evidence type="ECO:0000313" key="2">
    <source>
        <dbReference type="Proteomes" id="UP000030528"/>
    </source>
</evidence>
<dbReference type="EMBL" id="AVPE01000019">
    <property type="protein sequence ID" value="KGX89851.1"/>
    <property type="molecule type" value="Genomic_DNA"/>
</dbReference>
<comment type="caution">
    <text evidence="1">The sequence shown here is derived from an EMBL/GenBank/DDBJ whole genome shotgun (WGS) entry which is preliminary data.</text>
</comment>
<dbReference type="STRING" id="1385510.GCA_000425205_03515"/>
<dbReference type="Proteomes" id="UP000030528">
    <property type="component" value="Unassembled WGS sequence"/>
</dbReference>
<organism evidence="1 2">
    <name type="scientific">Pontibacillus halophilus JSM 076056 = DSM 19796</name>
    <dbReference type="NCBI Taxonomy" id="1385510"/>
    <lineage>
        <taxon>Bacteria</taxon>
        <taxon>Bacillati</taxon>
        <taxon>Bacillota</taxon>
        <taxon>Bacilli</taxon>
        <taxon>Bacillales</taxon>
        <taxon>Bacillaceae</taxon>
        <taxon>Pontibacillus</taxon>
    </lineage>
</organism>
<dbReference type="OrthoDB" id="2453115at2"/>